<keyword evidence="8" id="KW-1185">Reference proteome</keyword>
<evidence type="ECO:0000256" key="5">
    <source>
        <dbReference type="SAM" id="Phobius"/>
    </source>
</evidence>
<name>A0A7L5AIX7_9MICO</name>
<evidence type="ECO:0000256" key="2">
    <source>
        <dbReference type="ARBA" id="ARBA00022692"/>
    </source>
</evidence>
<feature type="transmembrane region" description="Helical" evidence="5">
    <location>
        <begin position="258"/>
        <end position="278"/>
    </location>
</feature>
<evidence type="ECO:0000313" key="8">
    <source>
        <dbReference type="Proteomes" id="UP000464507"/>
    </source>
</evidence>
<dbReference type="RefSeq" id="WP_161886931.1">
    <property type="nucleotide sequence ID" value="NZ_CP017146.1"/>
</dbReference>
<feature type="transmembrane region" description="Helical" evidence="5">
    <location>
        <begin position="77"/>
        <end position="96"/>
    </location>
</feature>
<evidence type="ECO:0000313" key="7">
    <source>
        <dbReference type="EMBL" id="QHO70548.1"/>
    </source>
</evidence>
<feature type="transmembrane region" description="Helical" evidence="5">
    <location>
        <begin position="377"/>
        <end position="398"/>
    </location>
</feature>
<feature type="transmembrane region" description="Helical" evidence="5">
    <location>
        <begin position="223"/>
        <end position="246"/>
    </location>
</feature>
<dbReference type="SUPFAM" id="SSF103473">
    <property type="entry name" value="MFS general substrate transporter"/>
    <property type="match status" value="1"/>
</dbReference>
<dbReference type="InterPro" id="IPR052524">
    <property type="entry name" value="MFS_Cyanate_Porter"/>
</dbReference>
<dbReference type="GO" id="GO:0005886">
    <property type="term" value="C:plasma membrane"/>
    <property type="evidence" value="ECO:0007669"/>
    <property type="project" value="UniProtKB-SubCell"/>
</dbReference>
<dbReference type="InterPro" id="IPR020846">
    <property type="entry name" value="MFS_dom"/>
</dbReference>
<feature type="transmembrane region" description="Helical" evidence="5">
    <location>
        <begin position="347"/>
        <end position="371"/>
    </location>
</feature>
<dbReference type="GO" id="GO:0022857">
    <property type="term" value="F:transmembrane transporter activity"/>
    <property type="evidence" value="ECO:0007669"/>
    <property type="project" value="InterPro"/>
</dbReference>
<dbReference type="InterPro" id="IPR036259">
    <property type="entry name" value="MFS_trans_sf"/>
</dbReference>
<dbReference type="InterPro" id="IPR011701">
    <property type="entry name" value="MFS"/>
</dbReference>
<feature type="transmembrane region" description="Helical" evidence="5">
    <location>
        <begin position="171"/>
        <end position="189"/>
    </location>
</feature>
<comment type="subcellular location">
    <subcellularLocation>
        <location evidence="1">Cell membrane</location>
        <topology evidence="1">Multi-pass membrane protein</topology>
    </subcellularLocation>
</comment>
<proteinExistence type="predicted"/>
<evidence type="ECO:0000256" key="3">
    <source>
        <dbReference type="ARBA" id="ARBA00022989"/>
    </source>
</evidence>
<feature type="domain" description="Major facilitator superfamily (MFS) profile" evidence="6">
    <location>
        <begin position="12"/>
        <end position="403"/>
    </location>
</feature>
<dbReference type="PROSITE" id="PS50850">
    <property type="entry name" value="MFS"/>
    <property type="match status" value="1"/>
</dbReference>
<dbReference type="Pfam" id="PF07690">
    <property type="entry name" value="MFS_1"/>
    <property type="match status" value="1"/>
</dbReference>
<dbReference type="PANTHER" id="PTHR23523">
    <property type="match status" value="1"/>
</dbReference>
<dbReference type="OrthoDB" id="5317164at2"/>
<accession>A0A7L5AIX7</accession>
<evidence type="ECO:0000259" key="6">
    <source>
        <dbReference type="PROSITE" id="PS50850"/>
    </source>
</evidence>
<reference evidence="7 8" key="1">
    <citation type="submission" date="2016-09" db="EMBL/GenBank/DDBJ databases">
        <title>Complete genome sequence of microbes from the polar regions.</title>
        <authorList>
            <person name="Liao L."/>
            <person name="Chen B."/>
        </authorList>
    </citation>
    <scope>NUCLEOTIDE SEQUENCE [LARGE SCALE GENOMIC DNA]</scope>
    <source>
        <strain evidence="7 8">ZS314</strain>
    </source>
</reference>
<keyword evidence="2 5" id="KW-0812">Transmembrane</keyword>
<feature type="transmembrane region" description="Helical" evidence="5">
    <location>
        <begin position="136"/>
        <end position="159"/>
    </location>
</feature>
<protein>
    <recommendedName>
        <fullName evidence="6">Major facilitator superfamily (MFS) profile domain-containing protein</fullName>
    </recommendedName>
</protein>
<gene>
    <name evidence="7" type="ORF">BHD05_13710</name>
</gene>
<dbReference type="Gene3D" id="1.20.1250.20">
    <property type="entry name" value="MFS general substrate transporter like domains"/>
    <property type="match status" value="1"/>
</dbReference>
<evidence type="ECO:0000256" key="4">
    <source>
        <dbReference type="ARBA" id="ARBA00023136"/>
    </source>
</evidence>
<feature type="transmembrane region" description="Helical" evidence="5">
    <location>
        <begin position="102"/>
        <end position="124"/>
    </location>
</feature>
<dbReference type="PANTHER" id="PTHR23523:SF2">
    <property type="entry name" value="2-NITROIMIDAZOLE TRANSPORTER"/>
    <property type="match status" value="1"/>
</dbReference>
<dbReference type="AlphaFoldDB" id="A0A7L5AIX7"/>
<keyword evidence="4 5" id="KW-0472">Membrane</keyword>
<feature type="transmembrane region" description="Helical" evidence="5">
    <location>
        <begin position="49"/>
        <end position="70"/>
    </location>
</feature>
<dbReference type="EMBL" id="CP017146">
    <property type="protein sequence ID" value="QHO70548.1"/>
    <property type="molecule type" value="Genomic_DNA"/>
</dbReference>
<feature type="transmembrane region" description="Helical" evidence="5">
    <location>
        <begin position="290"/>
        <end position="308"/>
    </location>
</feature>
<feature type="transmembrane region" description="Helical" evidence="5">
    <location>
        <begin position="314"/>
        <end position="335"/>
    </location>
</feature>
<dbReference type="KEGG" id="mant:BHD05_13710"/>
<organism evidence="7 8">
    <name type="scientific">Marisediminicola antarctica</name>
    <dbReference type="NCBI Taxonomy" id="674079"/>
    <lineage>
        <taxon>Bacteria</taxon>
        <taxon>Bacillati</taxon>
        <taxon>Actinomycetota</taxon>
        <taxon>Actinomycetes</taxon>
        <taxon>Micrococcales</taxon>
        <taxon>Microbacteriaceae</taxon>
        <taxon>Marisediminicola</taxon>
    </lineage>
</organism>
<sequence length="414" mass="43170">MPDTSPLPLWAGRSLALFGILLMALNLRTAVAAISPVVAEIRADIPLDTLGLGVIGALPPVAFALSGLFGARLGRRFGLEPLLLAAITLMVAGHLLRGSAGSYQVLLAGSVVAFAGIGIGNILLPPLVKRYFPDRIALMTTAYVSLMAISGAVPALLAAPVAEAAGWRASLAMWSILAAVTLVPWLVVISRTHRGRRALGPDARARDTRPSSRHHTAMWRSRTAWALAMVFSLLSFQVYALISWLPRLLVDTAGVSPLAAGGYLALYVALGLPLAIVIPRIISRIADVSILVFLAITLLVIGYVGLLLAPGSLLVLWVSCAGIGTIMFPGVLTLINLRTRTTTGSGALSGFTQGIGYAVAAAGPVSFGLLHDATGGWTLPLVTLIAAALAGVVPALLLRERAFVEDEIAESLAR</sequence>
<keyword evidence="3 5" id="KW-1133">Transmembrane helix</keyword>
<dbReference type="Proteomes" id="UP000464507">
    <property type="component" value="Chromosome"/>
</dbReference>
<evidence type="ECO:0000256" key="1">
    <source>
        <dbReference type="ARBA" id="ARBA00004651"/>
    </source>
</evidence>